<feature type="region of interest" description="Disordered" evidence="1">
    <location>
        <begin position="170"/>
        <end position="289"/>
    </location>
</feature>
<evidence type="ECO:0000256" key="2">
    <source>
        <dbReference type="SAM" id="Phobius"/>
    </source>
</evidence>
<evidence type="ECO:0000313" key="4">
    <source>
        <dbReference type="Proteomes" id="UP000494330"/>
    </source>
</evidence>
<name>A0A6P2RMY1_9BURK</name>
<sequence length="338" mass="35755">MSRFPTTSSHRAGTANRVARHIARMTPTSLVPVEGALGRPRAAPFDHMPPFGREWIFRGAPGARPGKRCLATLATSCIDFDTPHRACHWRPLPIVSPAAAPADAPAVLPAAAVRRTRRAAGGARHRRAWYAICWSVGALGIIGWLIAAYERPAGFEPAYASEMAGVAPDRATSSSSIVRTAEVRPDASTSASPQRRMPAPVATAAEPAPPARHVARRPASPRPQATPGVPPASVEASPPSYGQRTAAARHPAEPRLAARPPTRSAAADTGKRDQLVAPPPATGHARDTLDDPLTLIAMANALRNIEPARATPASADGFDWTSQLSHRRLTDTPDAFAR</sequence>
<reference evidence="3 4" key="1">
    <citation type="submission" date="2019-09" db="EMBL/GenBank/DDBJ databases">
        <authorList>
            <person name="Depoorter E."/>
        </authorList>
    </citation>
    <scope>NUCLEOTIDE SEQUENCE [LARGE SCALE GENOMIC DNA]</scope>
    <source>
        <strain evidence="3">LMG 30113</strain>
    </source>
</reference>
<organism evidence="3 4">
    <name type="scientific">Burkholderia paludis</name>
    <dbReference type="NCBI Taxonomy" id="1506587"/>
    <lineage>
        <taxon>Bacteria</taxon>
        <taxon>Pseudomonadati</taxon>
        <taxon>Pseudomonadota</taxon>
        <taxon>Betaproteobacteria</taxon>
        <taxon>Burkholderiales</taxon>
        <taxon>Burkholderiaceae</taxon>
        <taxon>Burkholderia</taxon>
        <taxon>Burkholderia cepacia complex</taxon>
    </lineage>
</organism>
<protein>
    <submittedName>
        <fullName evidence="3">Uncharacterized protein</fullName>
    </submittedName>
</protein>
<keyword evidence="2" id="KW-1133">Transmembrane helix</keyword>
<feature type="transmembrane region" description="Helical" evidence="2">
    <location>
        <begin position="128"/>
        <end position="149"/>
    </location>
</feature>
<dbReference type="Proteomes" id="UP000494330">
    <property type="component" value="Unassembled WGS sequence"/>
</dbReference>
<keyword evidence="4" id="KW-1185">Reference proteome</keyword>
<proteinExistence type="predicted"/>
<accession>A0A6P2RMY1</accession>
<gene>
    <name evidence="3" type="ORF">BPA30113_06657</name>
</gene>
<evidence type="ECO:0000256" key="1">
    <source>
        <dbReference type="SAM" id="MobiDB-lite"/>
    </source>
</evidence>
<keyword evidence="2" id="KW-0812">Transmembrane</keyword>
<dbReference type="EMBL" id="CABVQD010000038">
    <property type="protein sequence ID" value="VWC37320.1"/>
    <property type="molecule type" value="Genomic_DNA"/>
</dbReference>
<dbReference type="AlphaFoldDB" id="A0A6P2RMY1"/>
<keyword evidence="2" id="KW-0472">Membrane</keyword>
<feature type="compositionally biased region" description="Low complexity" evidence="1">
    <location>
        <begin position="231"/>
        <end position="240"/>
    </location>
</feature>
<evidence type="ECO:0000313" key="3">
    <source>
        <dbReference type="EMBL" id="VWC37320.1"/>
    </source>
</evidence>